<feature type="region of interest" description="Disordered" evidence="1">
    <location>
        <begin position="1"/>
        <end position="77"/>
    </location>
</feature>
<gene>
    <name evidence="2" type="ORF">EHS24_004715</name>
</gene>
<dbReference type="Proteomes" id="UP000279236">
    <property type="component" value="Unassembled WGS sequence"/>
</dbReference>
<evidence type="ECO:0000256" key="1">
    <source>
        <dbReference type="SAM" id="MobiDB-lite"/>
    </source>
</evidence>
<evidence type="ECO:0000313" key="2">
    <source>
        <dbReference type="EMBL" id="RSH86459.1"/>
    </source>
</evidence>
<protein>
    <submittedName>
        <fullName evidence="2">Uncharacterized protein</fullName>
    </submittedName>
</protein>
<keyword evidence="3" id="KW-1185">Reference proteome</keyword>
<reference evidence="2 3" key="1">
    <citation type="submission" date="2018-11" db="EMBL/GenBank/DDBJ databases">
        <title>Genome sequence of Apiotrichum porosum DSM 27194.</title>
        <authorList>
            <person name="Aliyu H."/>
            <person name="Gorte O."/>
            <person name="Ochsenreither K."/>
        </authorList>
    </citation>
    <scope>NUCLEOTIDE SEQUENCE [LARGE SCALE GENOMIC DNA]</scope>
    <source>
        <strain evidence="2 3">DSM 27194</strain>
    </source>
</reference>
<sequence>MSDSNRGTPGFGPQPGIAPEDMKHGNWPRHSRNPRAEPPTPITVAPCPRPGPAQETAAAASASQPIQKGMSEKEDDITDEDIRLCQRILEHTITNSPQYRLPFTEDTEAWHPVICTLLDNDKLSQATTTKAMRLILGRARDGESSTAFPMGPILAECASFSAAAQRSTGSLFLQPASAAHFDTLETTDDGL</sequence>
<proteinExistence type="predicted"/>
<name>A0A427Y5T9_9TREE</name>
<feature type="compositionally biased region" description="Pro residues" evidence="1">
    <location>
        <begin position="36"/>
        <end position="51"/>
    </location>
</feature>
<organism evidence="2 3">
    <name type="scientific">Apiotrichum porosum</name>
    <dbReference type="NCBI Taxonomy" id="105984"/>
    <lineage>
        <taxon>Eukaryota</taxon>
        <taxon>Fungi</taxon>
        <taxon>Dikarya</taxon>
        <taxon>Basidiomycota</taxon>
        <taxon>Agaricomycotina</taxon>
        <taxon>Tremellomycetes</taxon>
        <taxon>Trichosporonales</taxon>
        <taxon>Trichosporonaceae</taxon>
        <taxon>Apiotrichum</taxon>
    </lineage>
</organism>
<comment type="caution">
    <text evidence="2">The sequence shown here is derived from an EMBL/GenBank/DDBJ whole genome shotgun (WGS) entry which is preliminary data.</text>
</comment>
<dbReference type="AlphaFoldDB" id="A0A427Y5T9"/>
<evidence type="ECO:0000313" key="3">
    <source>
        <dbReference type="Proteomes" id="UP000279236"/>
    </source>
</evidence>
<dbReference type="EMBL" id="RSCE01000002">
    <property type="protein sequence ID" value="RSH86459.1"/>
    <property type="molecule type" value="Genomic_DNA"/>
</dbReference>
<dbReference type="GeneID" id="39589258"/>
<dbReference type="RefSeq" id="XP_028479244.1">
    <property type="nucleotide sequence ID" value="XM_028620272.1"/>
</dbReference>
<accession>A0A427Y5T9</accession>